<comment type="similarity">
    <text evidence="2">Belongs to the ITPK1 family.</text>
</comment>
<dbReference type="GO" id="GO:0047325">
    <property type="term" value="F:inositol-3,4,5,6-tetrakisphosphate 1-kinase activity"/>
    <property type="evidence" value="ECO:0007669"/>
    <property type="project" value="UniProtKB-EC"/>
</dbReference>
<dbReference type="GO" id="GO:0032957">
    <property type="term" value="P:inositol trisphosphate metabolic process"/>
    <property type="evidence" value="ECO:0007669"/>
    <property type="project" value="InterPro"/>
</dbReference>
<comment type="cofactor">
    <cofactor evidence="1">
        <name>Mg(2+)</name>
        <dbReference type="ChEBI" id="CHEBI:18420"/>
    </cofactor>
</comment>
<dbReference type="OrthoDB" id="25308at2759"/>
<accession>S8C4T2</accession>
<evidence type="ECO:0008006" key="19">
    <source>
        <dbReference type="Google" id="ProtNLM"/>
    </source>
</evidence>
<dbReference type="Gene3D" id="3.30.1490.220">
    <property type="match status" value="1"/>
</dbReference>
<evidence type="ECO:0000256" key="2">
    <source>
        <dbReference type="ARBA" id="ARBA00009601"/>
    </source>
</evidence>
<dbReference type="Proteomes" id="UP000015453">
    <property type="component" value="Unassembled WGS sequence"/>
</dbReference>
<name>S8C4T2_9LAMI</name>
<dbReference type="EMBL" id="AUSU01008397">
    <property type="protein sequence ID" value="EPS59391.1"/>
    <property type="molecule type" value="Genomic_DNA"/>
</dbReference>
<dbReference type="InterPro" id="IPR008656">
    <property type="entry name" value="Inositol_tetrakis-P_1-kinase"/>
</dbReference>
<dbReference type="GO" id="GO:0052726">
    <property type="term" value="F:inositol-1,3,4-trisphosphate 5-kinase activity"/>
    <property type="evidence" value="ECO:0007669"/>
    <property type="project" value="InterPro"/>
</dbReference>
<evidence type="ECO:0000256" key="1">
    <source>
        <dbReference type="ARBA" id="ARBA00001946"/>
    </source>
</evidence>
<evidence type="ECO:0000256" key="9">
    <source>
        <dbReference type="ARBA" id="ARBA00022842"/>
    </source>
</evidence>
<comment type="catalytic activity">
    <reaction evidence="12">
        <text>1D-myo-inositol 1,3,4-trisphosphate + ATP = 1D-myo-inositol 1,3,4,6-tetrakisphosphate + ADP + H(+)</text>
        <dbReference type="Rhea" id="RHEA:20940"/>
        <dbReference type="ChEBI" id="CHEBI:15378"/>
        <dbReference type="ChEBI" id="CHEBI:30616"/>
        <dbReference type="ChEBI" id="CHEBI:57660"/>
        <dbReference type="ChEBI" id="CHEBI:58414"/>
        <dbReference type="ChEBI" id="CHEBI:456216"/>
        <dbReference type="EC" id="2.7.1.159"/>
    </reaction>
    <physiologicalReaction direction="left-to-right" evidence="12">
        <dbReference type="Rhea" id="RHEA:20941"/>
    </physiologicalReaction>
</comment>
<dbReference type="InterPro" id="IPR041429">
    <property type="entry name" value="ITPK1_N"/>
</dbReference>
<dbReference type="GO" id="GO:0005737">
    <property type="term" value="C:cytoplasm"/>
    <property type="evidence" value="ECO:0007669"/>
    <property type="project" value="TreeGrafter"/>
</dbReference>
<evidence type="ECO:0000313" key="17">
    <source>
        <dbReference type="EMBL" id="EPS59391.1"/>
    </source>
</evidence>
<dbReference type="Gene3D" id="3.40.50.11370">
    <property type="match status" value="1"/>
</dbReference>
<dbReference type="GO" id="GO:0000287">
    <property type="term" value="F:magnesium ion binding"/>
    <property type="evidence" value="ECO:0007669"/>
    <property type="project" value="InterPro"/>
</dbReference>
<reference evidence="17 18" key="1">
    <citation type="journal article" date="2013" name="BMC Genomics">
        <title>The miniature genome of a carnivorous plant Genlisea aurea contains a low number of genes and short non-coding sequences.</title>
        <authorList>
            <person name="Leushkin E.V."/>
            <person name="Sutormin R.A."/>
            <person name="Nabieva E.R."/>
            <person name="Penin A.A."/>
            <person name="Kondrashov A.S."/>
            <person name="Logacheva M.D."/>
        </authorList>
    </citation>
    <scope>NUCLEOTIDE SEQUENCE [LARGE SCALE GENOMIC DNA]</scope>
</reference>
<organism evidence="17 18">
    <name type="scientific">Genlisea aurea</name>
    <dbReference type="NCBI Taxonomy" id="192259"/>
    <lineage>
        <taxon>Eukaryota</taxon>
        <taxon>Viridiplantae</taxon>
        <taxon>Streptophyta</taxon>
        <taxon>Embryophyta</taxon>
        <taxon>Tracheophyta</taxon>
        <taxon>Spermatophyta</taxon>
        <taxon>Magnoliopsida</taxon>
        <taxon>eudicotyledons</taxon>
        <taxon>Gunneridae</taxon>
        <taxon>Pentapetalae</taxon>
        <taxon>asterids</taxon>
        <taxon>lamiids</taxon>
        <taxon>Lamiales</taxon>
        <taxon>Lentibulariaceae</taxon>
        <taxon>Genlisea</taxon>
    </lineage>
</organism>
<dbReference type="PIRSF" id="PIRSF038186">
    <property type="entry name" value="ITPK"/>
    <property type="match status" value="1"/>
</dbReference>
<evidence type="ECO:0000256" key="8">
    <source>
        <dbReference type="ARBA" id="ARBA00022840"/>
    </source>
</evidence>
<feature type="binding site" evidence="14">
    <location>
        <begin position="191"/>
        <end position="202"/>
    </location>
    <ligand>
        <name>ATP</name>
        <dbReference type="ChEBI" id="CHEBI:30616"/>
    </ligand>
</feature>
<evidence type="ECO:0000256" key="3">
    <source>
        <dbReference type="ARBA" id="ARBA00011245"/>
    </source>
</evidence>
<feature type="binding site" evidence="14">
    <location>
        <position position="36"/>
    </location>
    <ligand>
        <name>1D-myo-inositol 1,3,4-trisphosphate</name>
        <dbReference type="ChEBI" id="CHEBI:58414"/>
    </ligand>
</feature>
<feature type="binding site" evidence="14">
    <location>
        <position position="217"/>
    </location>
    <ligand>
        <name>ATP</name>
        <dbReference type="ChEBI" id="CHEBI:30616"/>
    </ligand>
</feature>
<evidence type="ECO:0000313" key="18">
    <source>
        <dbReference type="Proteomes" id="UP000015453"/>
    </source>
</evidence>
<feature type="binding site" evidence="14">
    <location>
        <position position="163"/>
    </location>
    <ligand>
        <name>ATP</name>
        <dbReference type="ChEBI" id="CHEBI:30616"/>
    </ligand>
</feature>
<gene>
    <name evidence="17" type="ORF">M569_15417</name>
</gene>
<evidence type="ECO:0000256" key="11">
    <source>
        <dbReference type="ARBA" id="ARBA00051312"/>
    </source>
</evidence>
<dbReference type="GO" id="GO:0052835">
    <property type="term" value="F:inositol-3,4,6-trisphosphate 1-kinase activity"/>
    <property type="evidence" value="ECO:0007669"/>
    <property type="project" value="UniProtKB-ARBA"/>
</dbReference>
<evidence type="ECO:0000256" key="4">
    <source>
        <dbReference type="ARBA" id="ARBA00022679"/>
    </source>
</evidence>
<keyword evidence="9" id="KW-0460">Magnesium</keyword>
<feature type="domain" description="Inositol 1,3,4-trisphosphate 5/6-kinase ATP-grasp" evidence="15">
    <location>
        <begin position="129"/>
        <end position="251"/>
    </location>
</feature>
<comment type="caution">
    <text evidence="17">The sequence shown here is derived from an EMBL/GenBank/DDBJ whole genome shotgun (WGS) entry which is preliminary data.</text>
</comment>
<evidence type="ECO:0000256" key="13">
    <source>
        <dbReference type="ARBA" id="ARBA00051721"/>
    </source>
</evidence>
<comment type="subunit">
    <text evidence="3">Monomer.</text>
</comment>
<evidence type="ECO:0000256" key="14">
    <source>
        <dbReference type="PIRSR" id="PIRSR038186-1"/>
    </source>
</evidence>
<feature type="domain" description="Inositol-tetrakisphosphate 1-kinase N-terminal" evidence="16">
    <location>
        <begin position="27"/>
        <end position="106"/>
    </location>
</feature>
<evidence type="ECO:0000256" key="6">
    <source>
        <dbReference type="ARBA" id="ARBA00022741"/>
    </source>
</evidence>
<evidence type="ECO:0000256" key="10">
    <source>
        <dbReference type="ARBA" id="ARBA00033645"/>
    </source>
</evidence>
<feature type="binding site" evidence="14">
    <location>
        <position position="170"/>
    </location>
    <ligand>
        <name>1D-myo-inositol 1,3,4-trisphosphate</name>
        <dbReference type="ChEBI" id="CHEBI:58414"/>
    </ligand>
</feature>
<feature type="binding site" evidence="14">
    <location>
        <position position="77"/>
    </location>
    <ligand>
        <name>1D-myo-inositol 1,3,4-trisphosphate</name>
        <dbReference type="ChEBI" id="CHEBI:58414"/>
    </ligand>
</feature>
<dbReference type="InterPro" id="IPR040464">
    <property type="entry name" value="InsP(3)kin_ATP-grasp"/>
</dbReference>
<dbReference type="Pfam" id="PF05770">
    <property type="entry name" value="Ins134_P3_kin"/>
    <property type="match status" value="1"/>
</dbReference>
<dbReference type="GO" id="GO:0005524">
    <property type="term" value="F:ATP binding"/>
    <property type="evidence" value="ECO:0007669"/>
    <property type="project" value="UniProtKB-KW"/>
</dbReference>
<comment type="catalytic activity">
    <reaction evidence="11">
        <text>1D-myo-inositol 1,3,4-trisphosphate + ATP = 1D-myo-inositol 1,3,4,5-tetrakisphosphate + ADP + H(+)</text>
        <dbReference type="Rhea" id="RHEA:13253"/>
        <dbReference type="ChEBI" id="CHEBI:15378"/>
        <dbReference type="ChEBI" id="CHEBI:30616"/>
        <dbReference type="ChEBI" id="CHEBI:57895"/>
        <dbReference type="ChEBI" id="CHEBI:58414"/>
        <dbReference type="ChEBI" id="CHEBI:456216"/>
        <dbReference type="EC" id="2.7.1.159"/>
    </reaction>
    <physiologicalReaction direction="left-to-right" evidence="11">
        <dbReference type="Rhea" id="RHEA:13254"/>
    </physiologicalReaction>
</comment>
<keyword evidence="18" id="KW-1185">Reference proteome</keyword>
<proteinExistence type="inferred from homology"/>
<evidence type="ECO:0000256" key="5">
    <source>
        <dbReference type="ARBA" id="ARBA00022723"/>
    </source>
</evidence>
<dbReference type="PANTHER" id="PTHR14217">
    <property type="entry name" value="INOSITOL-TETRAKISPHOSPHATE 1-KINASE"/>
    <property type="match status" value="1"/>
</dbReference>
<dbReference type="AlphaFoldDB" id="S8C4T2"/>
<keyword evidence="5" id="KW-0479">Metal-binding</keyword>
<sequence length="259" mass="28794">MENRETEEEEREKTVAIGFSPATKVAVVGYALTSKKVQSFLQPNFEKLARNRGIIFVAIDQGRSLMDQGPFDVVLHKLSGKEWRRMLEEYRCVHPEVTVLDPPSAIQQLHSRQYMLRDVANLNLSEPCGKVGVPKQLVIIKRDPFSIPDGVKKAGLKLPLVAKPLIAKSHDLSIAYDEFALQKLEPPLLLQEFINHGGILFKVFVVGEAVKVLRRFSLPDVVGSINSGGVRRLPRVSSAASSLDDVDLDPRVADSKIHV</sequence>
<evidence type="ECO:0000259" key="16">
    <source>
        <dbReference type="Pfam" id="PF17927"/>
    </source>
</evidence>
<evidence type="ECO:0000256" key="12">
    <source>
        <dbReference type="ARBA" id="ARBA00051366"/>
    </source>
</evidence>
<evidence type="ECO:0000259" key="15">
    <source>
        <dbReference type="Pfam" id="PF05770"/>
    </source>
</evidence>
<dbReference type="PANTHER" id="PTHR14217:SF39">
    <property type="entry name" value="INOSITOL-TETRAKISPHOSPHATE 1-KINASE 3"/>
    <property type="match status" value="1"/>
</dbReference>
<feature type="binding site" evidence="14">
    <location>
        <position position="112"/>
    </location>
    <ligand>
        <name>ATP</name>
        <dbReference type="ChEBI" id="CHEBI:30616"/>
    </ligand>
</feature>
<protein>
    <recommendedName>
        <fullName evidence="19">Inositol-tetrakisphosphate 1-kinase</fullName>
    </recommendedName>
</protein>
<keyword evidence="7" id="KW-0418">Kinase</keyword>
<dbReference type="Pfam" id="PF17927">
    <property type="entry name" value="Ins134_P3_kin_N"/>
    <property type="match status" value="1"/>
</dbReference>
<feature type="binding site" evidence="14">
    <location>
        <position position="202"/>
    </location>
    <ligand>
        <name>1D-myo-inositol 1,3,4-trisphosphate</name>
        <dbReference type="ChEBI" id="CHEBI:58414"/>
    </ligand>
</feature>
<keyword evidence="6 14" id="KW-0547">Nucleotide-binding</keyword>
<evidence type="ECO:0000256" key="7">
    <source>
        <dbReference type="ARBA" id="ARBA00022777"/>
    </source>
</evidence>
<dbReference type="FunFam" id="3.30.1490.220:FF:000002">
    <property type="entry name" value="Inositol-tetrakisphosphate 1-kinase"/>
    <property type="match status" value="1"/>
</dbReference>
<keyword evidence="8 14" id="KW-0067">ATP-binding</keyword>
<keyword evidence="4" id="KW-0808">Transferase</keyword>
<comment type="catalytic activity">
    <reaction evidence="10">
        <text>1D-myo-inositol 3,4,5,6-tetrakisphosphate + ATP = 1D-myo-inositol 1,3,4,5,6-pentakisphosphate + ADP + H(+)</text>
        <dbReference type="Rhea" id="RHEA:12452"/>
        <dbReference type="ChEBI" id="CHEBI:15378"/>
        <dbReference type="ChEBI" id="CHEBI:30616"/>
        <dbReference type="ChEBI" id="CHEBI:57539"/>
        <dbReference type="ChEBI" id="CHEBI:57733"/>
        <dbReference type="ChEBI" id="CHEBI:456216"/>
        <dbReference type="EC" id="2.7.1.134"/>
    </reaction>
    <physiologicalReaction direction="left-to-right" evidence="10">
        <dbReference type="Rhea" id="RHEA:12453"/>
    </physiologicalReaction>
    <physiologicalReaction direction="right-to-left" evidence="10">
        <dbReference type="Rhea" id="RHEA:12454"/>
    </physiologicalReaction>
</comment>
<comment type="catalytic activity">
    <reaction evidence="13">
        <text>1D-myo-inositol 3,4,6-trisphosphate + ATP = 1D-myo-inositol 1,3,4,6-tetrakisphosphate + ADP + H(+)</text>
        <dbReference type="Rhea" id="RHEA:70287"/>
        <dbReference type="ChEBI" id="CHEBI:15378"/>
        <dbReference type="ChEBI" id="CHEBI:30616"/>
        <dbReference type="ChEBI" id="CHEBI:57660"/>
        <dbReference type="ChEBI" id="CHEBI:189099"/>
        <dbReference type="ChEBI" id="CHEBI:456216"/>
    </reaction>
    <physiologicalReaction direction="left-to-right" evidence="13">
        <dbReference type="Rhea" id="RHEA:70288"/>
    </physiologicalReaction>
</comment>
<dbReference type="GO" id="GO:0052725">
    <property type="term" value="F:inositol-1,3,4-trisphosphate 6-kinase activity"/>
    <property type="evidence" value="ECO:0007669"/>
    <property type="project" value="InterPro"/>
</dbReference>